<protein>
    <submittedName>
        <fullName evidence="2">Uncharacterized protein</fullName>
    </submittedName>
</protein>
<evidence type="ECO:0000256" key="1">
    <source>
        <dbReference type="SAM" id="MobiDB-lite"/>
    </source>
</evidence>
<gene>
    <name evidence="2" type="ORF">E2C01_013025</name>
</gene>
<organism evidence="2 3">
    <name type="scientific">Portunus trituberculatus</name>
    <name type="common">Swimming crab</name>
    <name type="synonym">Neptunus trituberculatus</name>
    <dbReference type="NCBI Taxonomy" id="210409"/>
    <lineage>
        <taxon>Eukaryota</taxon>
        <taxon>Metazoa</taxon>
        <taxon>Ecdysozoa</taxon>
        <taxon>Arthropoda</taxon>
        <taxon>Crustacea</taxon>
        <taxon>Multicrustacea</taxon>
        <taxon>Malacostraca</taxon>
        <taxon>Eumalacostraca</taxon>
        <taxon>Eucarida</taxon>
        <taxon>Decapoda</taxon>
        <taxon>Pleocyemata</taxon>
        <taxon>Brachyura</taxon>
        <taxon>Eubrachyura</taxon>
        <taxon>Portunoidea</taxon>
        <taxon>Portunidae</taxon>
        <taxon>Portuninae</taxon>
        <taxon>Portunus</taxon>
    </lineage>
</organism>
<dbReference type="Proteomes" id="UP000324222">
    <property type="component" value="Unassembled WGS sequence"/>
</dbReference>
<dbReference type="EMBL" id="VSRR010000833">
    <property type="protein sequence ID" value="MPC20095.1"/>
    <property type="molecule type" value="Genomic_DNA"/>
</dbReference>
<dbReference type="AlphaFoldDB" id="A0A5B7DG91"/>
<name>A0A5B7DG91_PORTR</name>
<reference evidence="2 3" key="1">
    <citation type="submission" date="2019-05" db="EMBL/GenBank/DDBJ databases">
        <title>Another draft genome of Portunus trituberculatus and its Hox gene families provides insights of decapod evolution.</title>
        <authorList>
            <person name="Jeong J.-H."/>
            <person name="Song I."/>
            <person name="Kim S."/>
            <person name="Choi T."/>
            <person name="Kim D."/>
            <person name="Ryu S."/>
            <person name="Kim W."/>
        </authorList>
    </citation>
    <scope>NUCLEOTIDE SEQUENCE [LARGE SCALE GENOMIC DNA]</scope>
    <source>
        <tissue evidence="2">Muscle</tissue>
    </source>
</reference>
<evidence type="ECO:0000313" key="2">
    <source>
        <dbReference type="EMBL" id="MPC20095.1"/>
    </source>
</evidence>
<keyword evidence="3" id="KW-1185">Reference proteome</keyword>
<accession>A0A5B7DG91</accession>
<sequence length="239" mass="26547">MNTDCSGEGVSVFFSQRSVLWGLGGRASRTDWRHELGVNVQRRQSHASRRLTHLGQHAQEVLIERQTPEALDAAWAGHHPGPASEHPQRRQVPVPPENPPRQLGHDRPQRTRWRTGGEWGISVLAKIKGRLLPFKLSRSGLSASWGVSQWVADVPLYTESRWPLCDAAVRLRSGGGVCGAMRCAVWWRDGETQHTEEAASYKCHRMTRQLCGGPEALPPPHLHAECCGLCCCLREAGAH</sequence>
<proteinExistence type="predicted"/>
<evidence type="ECO:0000313" key="3">
    <source>
        <dbReference type="Proteomes" id="UP000324222"/>
    </source>
</evidence>
<comment type="caution">
    <text evidence="2">The sequence shown here is derived from an EMBL/GenBank/DDBJ whole genome shotgun (WGS) entry which is preliminary data.</text>
</comment>
<feature type="region of interest" description="Disordered" evidence="1">
    <location>
        <begin position="74"/>
        <end position="112"/>
    </location>
</feature>